<organism evidence="1 2">
    <name type="scientific">Brassica oleracea var. oleracea</name>
    <dbReference type="NCBI Taxonomy" id="109376"/>
    <lineage>
        <taxon>Eukaryota</taxon>
        <taxon>Viridiplantae</taxon>
        <taxon>Streptophyta</taxon>
        <taxon>Embryophyta</taxon>
        <taxon>Tracheophyta</taxon>
        <taxon>Spermatophyta</taxon>
        <taxon>Magnoliopsida</taxon>
        <taxon>eudicotyledons</taxon>
        <taxon>Gunneridae</taxon>
        <taxon>Pentapetalae</taxon>
        <taxon>rosids</taxon>
        <taxon>malvids</taxon>
        <taxon>Brassicales</taxon>
        <taxon>Brassicaceae</taxon>
        <taxon>Brassiceae</taxon>
        <taxon>Brassica</taxon>
    </lineage>
</organism>
<dbReference type="Proteomes" id="UP000032141">
    <property type="component" value="Chromosome C3"/>
</dbReference>
<reference evidence="1" key="2">
    <citation type="submission" date="2015-03" db="UniProtKB">
        <authorList>
            <consortium name="EnsemblPlants"/>
        </authorList>
    </citation>
    <scope>IDENTIFICATION</scope>
</reference>
<evidence type="ECO:0000313" key="2">
    <source>
        <dbReference type="Proteomes" id="UP000032141"/>
    </source>
</evidence>
<dbReference type="HOGENOM" id="CLU_2925795_0_0_1"/>
<proteinExistence type="predicted"/>
<keyword evidence="2" id="KW-1185">Reference proteome</keyword>
<dbReference type="Gramene" id="Bo3g156900.1">
    <property type="protein sequence ID" value="Bo3g156900.1"/>
    <property type="gene ID" value="Bo3g156900"/>
</dbReference>
<reference evidence="1 2" key="1">
    <citation type="journal article" date="2014" name="Genome Biol.">
        <title>Transcriptome and methylome profiling reveals relics of genome dominance in the mesopolyploid Brassica oleracea.</title>
        <authorList>
            <person name="Parkin I.A."/>
            <person name="Koh C."/>
            <person name="Tang H."/>
            <person name="Robinson S.J."/>
            <person name="Kagale S."/>
            <person name="Clarke W.E."/>
            <person name="Town C.D."/>
            <person name="Nixon J."/>
            <person name="Krishnakumar V."/>
            <person name="Bidwell S.L."/>
            <person name="Denoeud F."/>
            <person name="Belcram H."/>
            <person name="Links M.G."/>
            <person name="Just J."/>
            <person name="Clarke C."/>
            <person name="Bender T."/>
            <person name="Huebert T."/>
            <person name="Mason A.S."/>
            <person name="Pires J.C."/>
            <person name="Barker G."/>
            <person name="Moore J."/>
            <person name="Walley P.G."/>
            <person name="Manoli S."/>
            <person name="Batley J."/>
            <person name="Edwards D."/>
            <person name="Nelson M.N."/>
            <person name="Wang X."/>
            <person name="Paterson A.H."/>
            <person name="King G."/>
            <person name="Bancroft I."/>
            <person name="Chalhoub B."/>
            <person name="Sharpe A.G."/>
        </authorList>
    </citation>
    <scope>NUCLEOTIDE SEQUENCE</scope>
    <source>
        <strain evidence="1 2">cv. TO1000</strain>
    </source>
</reference>
<evidence type="ECO:0000313" key="1">
    <source>
        <dbReference type="EnsemblPlants" id="Bo3g156900.1"/>
    </source>
</evidence>
<dbReference type="EnsemblPlants" id="Bo3g156900.1">
    <property type="protein sequence ID" value="Bo3g156900.1"/>
    <property type="gene ID" value="Bo3g156900"/>
</dbReference>
<name>A0A0D3BK88_BRAOL</name>
<dbReference type="AlphaFoldDB" id="A0A0D3BK88"/>
<protein>
    <submittedName>
        <fullName evidence="1">Uncharacterized protein</fullName>
    </submittedName>
</protein>
<sequence length="61" mass="6455">MICLELEHLKLNHPGLAACEGTEEATGAISGVHQEPVWGGVTAEGATLKEDVRNIENTRTG</sequence>
<accession>A0A0D3BK88</accession>